<dbReference type="RefSeq" id="WP_074443655.1">
    <property type="nucleotide sequence ID" value="NZ_FMBM01000001.1"/>
</dbReference>
<dbReference type="EMBL" id="LJSX01000018">
    <property type="protein sequence ID" value="KPQ10159.1"/>
    <property type="molecule type" value="Genomic_DNA"/>
</dbReference>
<evidence type="ECO:0000313" key="5">
    <source>
        <dbReference type="Proteomes" id="UP000182800"/>
    </source>
</evidence>
<sequence length="77" mass="8957">MTQDKRNWVSEVERDRFSDEERRRADDLFRAIGIDPDVYRSFARAQVERTHAAFETDNNHSRNAEDGTQASSQSSSH</sequence>
<comment type="caution">
    <text evidence="2">The sequence shown here is derived from an EMBL/GenBank/DDBJ whole genome shotgun (WGS) entry which is preliminary data.</text>
</comment>
<keyword evidence="5" id="KW-1185">Reference proteome</keyword>
<feature type="region of interest" description="Disordered" evidence="1">
    <location>
        <begin position="1"/>
        <end position="22"/>
    </location>
</feature>
<evidence type="ECO:0000313" key="3">
    <source>
        <dbReference type="EMBL" id="SCC79212.1"/>
    </source>
</evidence>
<evidence type="ECO:0000313" key="2">
    <source>
        <dbReference type="EMBL" id="KPQ10159.1"/>
    </source>
</evidence>
<dbReference type="EMBL" id="FMBM01000001">
    <property type="protein sequence ID" value="SCC79212.1"/>
    <property type="molecule type" value="Genomic_DNA"/>
</dbReference>
<dbReference type="STRING" id="1653334.GA0071312_0745"/>
<feature type="compositionally biased region" description="Polar residues" evidence="1">
    <location>
        <begin position="66"/>
        <end position="77"/>
    </location>
</feature>
<reference evidence="2 4" key="1">
    <citation type="submission" date="2015-09" db="EMBL/GenBank/DDBJ databases">
        <title>Identification and resolution of microdiversity through metagenomic sequencing of parallel consortia.</title>
        <authorList>
            <person name="Nelson W.C."/>
            <person name="Romine M.F."/>
            <person name="Lindemann S.R."/>
        </authorList>
    </citation>
    <scope>NUCLEOTIDE SEQUENCE [LARGE SCALE GENOMIC DNA]</scope>
    <source>
        <strain evidence="2">HL-109</strain>
    </source>
</reference>
<dbReference type="Proteomes" id="UP000182800">
    <property type="component" value="Unassembled WGS sequence"/>
</dbReference>
<proteinExistence type="predicted"/>
<evidence type="ECO:0000313" key="4">
    <source>
        <dbReference type="Proteomes" id="UP000050497"/>
    </source>
</evidence>
<protein>
    <submittedName>
        <fullName evidence="2">Uncharacterized protein</fullName>
    </submittedName>
</protein>
<organism evidence="2 4">
    <name type="scientific">Saliniramus fredricksonii</name>
    <dbReference type="NCBI Taxonomy" id="1653334"/>
    <lineage>
        <taxon>Bacteria</taxon>
        <taxon>Pseudomonadati</taxon>
        <taxon>Pseudomonadota</taxon>
        <taxon>Alphaproteobacteria</taxon>
        <taxon>Hyphomicrobiales</taxon>
        <taxon>Salinarimonadaceae</taxon>
        <taxon>Saliniramus</taxon>
    </lineage>
</organism>
<reference evidence="3 5" key="2">
    <citation type="submission" date="2016-08" db="EMBL/GenBank/DDBJ databases">
        <authorList>
            <person name="Varghese N."/>
            <person name="Submissions Spin"/>
        </authorList>
    </citation>
    <scope>NUCLEOTIDE SEQUENCE [LARGE SCALE GENOMIC DNA]</scope>
    <source>
        <strain evidence="3 5">HL-109</strain>
    </source>
</reference>
<name>A0A0P7Y1F6_9HYPH</name>
<evidence type="ECO:0000256" key="1">
    <source>
        <dbReference type="SAM" id="MobiDB-lite"/>
    </source>
</evidence>
<feature type="region of interest" description="Disordered" evidence="1">
    <location>
        <begin position="51"/>
        <end position="77"/>
    </location>
</feature>
<dbReference type="AlphaFoldDB" id="A0A0P7Y1F6"/>
<feature type="compositionally biased region" description="Basic and acidic residues" evidence="1">
    <location>
        <begin position="51"/>
        <end position="65"/>
    </location>
</feature>
<dbReference type="Proteomes" id="UP000050497">
    <property type="component" value="Unassembled WGS sequence"/>
</dbReference>
<gene>
    <name evidence="3" type="ORF">GA0071312_0745</name>
    <name evidence="2" type="ORF">HLUCCO17_12000</name>
</gene>
<accession>A0A0P7Y1F6</accession>